<organism evidence="5 6">
    <name type="scientific">Bathycoccus prasinos</name>
    <dbReference type="NCBI Taxonomy" id="41875"/>
    <lineage>
        <taxon>Eukaryota</taxon>
        <taxon>Viridiplantae</taxon>
        <taxon>Chlorophyta</taxon>
        <taxon>Mamiellophyceae</taxon>
        <taxon>Mamiellales</taxon>
        <taxon>Bathycoccaceae</taxon>
        <taxon>Bathycoccus</taxon>
    </lineage>
</organism>
<reference evidence="5 6" key="1">
    <citation type="submission" date="2011-10" db="EMBL/GenBank/DDBJ databases">
        <authorList>
            <person name="Genoscope - CEA"/>
        </authorList>
    </citation>
    <scope>NUCLEOTIDE SEQUENCE [LARGE SCALE GENOMIC DNA]</scope>
    <source>
        <strain evidence="5 6">RCC 1105</strain>
    </source>
</reference>
<sequence length="450" mass="51733">MSTATTKTRSRSPPSRPRYRRRRKSRAFVVQILCLLLLSLSLLRVCDAKHNEWVAPDGDVVVVTEEEEEEEENASFKNAKEKSRYDDLSTLSQLFDWAIENSDRDKLRAMAKAMKTREEEEEEDETGDEGNERRNWRSEELLEKAKNVRAMLDQMAMHPSEVEILKEITEKFTDGSVDVRERVRALERLDEMVAQIDLAFDFHTILGLKPLLMVVENESEVNEVRAQACQVFATLTSNYEKIQEIAADEFNAVSVLLNATSLAFEKKDETVAKKCLFALTSLTRNVKRLRSEYLFNGDDVMRGKLSHAKYLFKSSLMAPKSVIGDAVWTRTANFLSDIVINAKHRDYNNDEETQLMANLFKDDWTAIEKAAIQVKLRFNSPNASEREASANLALAMIDSKDDAFRNAFKSIDFEIDLISYDGKYPNDSNEFKHLVRDIQRAFKKNTHEEL</sequence>
<evidence type="ECO:0000259" key="4">
    <source>
        <dbReference type="Pfam" id="PF08609"/>
    </source>
</evidence>
<proteinExistence type="predicted"/>
<keyword evidence="1" id="KW-0677">Repeat</keyword>
<dbReference type="InterPro" id="IPR050693">
    <property type="entry name" value="Hsp70_NEF-Inhibitors"/>
</dbReference>
<feature type="chain" id="PRO_5003917281" description="Nucleotide exchange factor Fes1 domain-containing protein" evidence="3">
    <location>
        <begin position="49"/>
        <end position="450"/>
    </location>
</feature>
<feature type="signal peptide" evidence="3">
    <location>
        <begin position="1"/>
        <end position="48"/>
    </location>
</feature>
<protein>
    <recommendedName>
        <fullName evidence="4">Nucleotide exchange factor Fes1 domain-containing protein</fullName>
    </recommendedName>
</protein>
<accession>K8EBH8</accession>
<dbReference type="AlphaFoldDB" id="K8EBH8"/>
<feature type="region of interest" description="Disordered" evidence="2">
    <location>
        <begin position="114"/>
        <end position="138"/>
    </location>
</feature>
<evidence type="ECO:0000256" key="2">
    <source>
        <dbReference type="SAM" id="MobiDB-lite"/>
    </source>
</evidence>
<feature type="compositionally biased region" description="Acidic residues" evidence="2">
    <location>
        <begin position="119"/>
        <end position="129"/>
    </location>
</feature>
<keyword evidence="6" id="KW-1185">Reference proteome</keyword>
<dbReference type="PANTHER" id="PTHR19316">
    <property type="entry name" value="PROTEIN FOLDING REGULATOR"/>
    <property type="match status" value="1"/>
</dbReference>
<evidence type="ECO:0000313" key="6">
    <source>
        <dbReference type="Proteomes" id="UP000198341"/>
    </source>
</evidence>
<dbReference type="GO" id="GO:0000774">
    <property type="term" value="F:adenyl-nucleotide exchange factor activity"/>
    <property type="evidence" value="ECO:0007669"/>
    <property type="project" value="TreeGrafter"/>
</dbReference>
<dbReference type="Pfam" id="PF08609">
    <property type="entry name" value="Fes1"/>
    <property type="match status" value="1"/>
</dbReference>
<feature type="region of interest" description="Disordered" evidence="2">
    <location>
        <begin position="1"/>
        <end position="22"/>
    </location>
</feature>
<dbReference type="InterPro" id="IPR011989">
    <property type="entry name" value="ARM-like"/>
</dbReference>
<gene>
    <name evidence="5" type="ORF">Bathy02g02100</name>
</gene>
<dbReference type="PANTHER" id="PTHR19316:SF18">
    <property type="entry name" value="HSP70-BINDING PROTEIN 1"/>
    <property type="match status" value="1"/>
</dbReference>
<dbReference type="Proteomes" id="UP000198341">
    <property type="component" value="Chromosome 2"/>
</dbReference>
<evidence type="ECO:0000256" key="3">
    <source>
        <dbReference type="SAM" id="SignalP"/>
    </source>
</evidence>
<dbReference type="KEGG" id="bpg:Bathy02g02100"/>
<dbReference type="GeneID" id="19017324"/>
<dbReference type="EMBL" id="FO082277">
    <property type="protein sequence ID" value="CCO15287.1"/>
    <property type="molecule type" value="Genomic_DNA"/>
</dbReference>
<dbReference type="GO" id="GO:0005783">
    <property type="term" value="C:endoplasmic reticulum"/>
    <property type="evidence" value="ECO:0007669"/>
    <property type="project" value="TreeGrafter"/>
</dbReference>
<dbReference type="SUPFAM" id="SSF48371">
    <property type="entry name" value="ARM repeat"/>
    <property type="match status" value="1"/>
</dbReference>
<dbReference type="Gene3D" id="1.25.10.10">
    <property type="entry name" value="Leucine-rich Repeat Variant"/>
    <property type="match status" value="1"/>
</dbReference>
<dbReference type="STRING" id="41875.K8EBH8"/>
<dbReference type="OrthoDB" id="551776at2759"/>
<feature type="domain" description="Nucleotide exchange factor Fes1" evidence="4">
    <location>
        <begin position="91"/>
        <end position="199"/>
    </location>
</feature>
<evidence type="ECO:0000313" key="5">
    <source>
        <dbReference type="EMBL" id="CCO15287.1"/>
    </source>
</evidence>
<dbReference type="InterPro" id="IPR013918">
    <property type="entry name" value="Nucleotide_exch_fac_Fes1"/>
</dbReference>
<dbReference type="InterPro" id="IPR016024">
    <property type="entry name" value="ARM-type_fold"/>
</dbReference>
<name>K8EBH8_9CHLO</name>
<keyword evidence="3" id="KW-0732">Signal</keyword>
<evidence type="ECO:0000256" key="1">
    <source>
        <dbReference type="ARBA" id="ARBA00022737"/>
    </source>
</evidence>
<dbReference type="RefSeq" id="XP_007515047.1">
    <property type="nucleotide sequence ID" value="XM_007514985.1"/>
</dbReference>